<sequence>MTTVTSSGAQSTTTTTQETLWLREEVRQIQGASVEALAQIVAISRLLHCYMESHNDDRDGDIQTAIRAIETIATEAGQFAMDRDSYHTAQQCIASAANGSNDKIGA</sequence>
<evidence type="ECO:0000313" key="2">
    <source>
        <dbReference type="Proteomes" id="UP000017184"/>
    </source>
</evidence>
<dbReference type="STRING" id="946483.Cenrod_1574"/>
<protein>
    <submittedName>
        <fullName evidence="1">Uncharacterized protein</fullName>
    </submittedName>
</protein>
<accession>U5NBU9</accession>
<dbReference type="AlphaFoldDB" id="U5NBU9"/>
<proteinExistence type="predicted"/>
<name>U5NBU9_9BURK</name>
<gene>
    <name evidence="1" type="ORF">Cenrod_1574</name>
</gene>
<reference evidence="1 2" key="1">
    <citation type="journal article" date="2013" name="Genome Biol.">
        <title>Genomic analysis reveals key aspects of prokaryotic symbiosis in the phototrophic consortium "Chlorochromatium aggregatum".</title>
        <authorList>
            <person name="Liu Z."/>
            <person name="Muller J."/>
            <person name="Li T."/>
            <person name="Alvey R.M."/>
            <person name="Vogl K."/>
            <person name="Frigaard N.U."/>
            <person name="Rockwell N.C."/>
            <person name="Boyd E.S."/>
            <person name="Tomsho L.P."/>
            <person name="Schuster S.C."/>
            <person name="Henke P."/>
            <person name="Rohde M."/>
            <person name="Overmann J."/>
            <person name="Bryant D.A."/>
        </authorList>
    </citation>
    <scope>NUCLEOTIDE SEQUENCE [LARGE SCALE GENOMIC DNA]</scope>
    <source>
        <strain evidence="1">CR</strain>
    </source>
</reference>
<organism evidence="1 2">
    <name type="scientific">Candidatus Symbiobacter mobilis CR</name>
    <dbReference type="NCBI Taxonomy" id="946483"/>
    <lineage>
        <taxon>Bacteria</taxon>
        <taxon>Pseudomonadati</taxon>
        <taxon>Pseudomonadota</taxon>
        <taxon>Betaproteobacteria</taxon>
        <taxon>Burkholderiales</taxon>
        <taxon>Comamonadaceae</taxon>
    </lineage>
</organism>
<dbReference type="HOGENOM" id="CLU_2218297_0_0_4"/>
<evidence type="ECO:0000313" key="1">
    <source>
        <dbReference type="EMBL" id="AGX87659.1"/>
    </source>
</evidence>
<dbReference type="KEGG" id="cbx:Cenrod_1574"/>
<dbReference type="EMBL" id="CP004885">
    <property type="protein sequence ID" value="AGX87659.1"/>
    <property type="molecule type" value="Genomic_DNA"/>
</dbReference>
<keyword evidence="2" id="KW-1185">Reference proteome</keyword>
<dbReference type="RefSeq" id="WP_022773464.1">
    <property type="nucleotide sequence ID" value="NC_022576.1"/>
</dbReference>
<dbReference type="Proteomes" id="UP000017184">
    <property type="component" value="Chromosome"/>
</dbReference>